<dbReference type="PROSITE" id="PS50966">
    <property type="entry name" value="ZF_SWIM"/>
    <property type="match status" value="1"/>
</dbReference>
<keyword evidence="1" id="KW-0862">Zinc</keyword>
<sequence>MERKFRMIVTRISESEFSVLSLNSTSGKPKQYAVRWNGYRWICSCPDFARHSEEIDYVCKHIEAMFKAVRLVTGMEIEVIRSYNSKSGISARIK</sequence>
<evidence type="ECO:0000256" key="1">
    <source>
        <dbReference type="PROSITE-ProRule" id="PRU00325"/>
    </source>
</evidence>
<keyword evidence="4" id="KW-1185">Reference proteome</keyword>
<reference evidence="3 4" key="1">
    <citation type="submission" date="2021-11" db="EMBL/GenBank/DDBJ databases">
        <title>Whole genome of Geoglobus acetivorans.</title>
        <authorList>
            <person name="Liu D."/>
        </authorList>
    </citation>
    <scope>NUCLEOTIDE SEQUENCE [LARGE SCALE GENOMIC DNA]</scope>
    <source>
        <strain evidence="3 4">SBH6</strain>
    </source>
</reference>
<keyword evidence="1" id="KW-0479">Metal-binding</keyword>
<dbReference type="EMBL" id="CP087714">
    <property type="protein sequence ID" value="XAT64585.1"/>
    <property type="molecule type" value="Genomic_DNA"/>
</dbReference>
<accession>A0ABZ3H4W8</accession>
<dbReference type="InterPro" id="IPR007527">
    <property type="entry name" value="Znf_SWIM"/>
</dbReference>
<gene>
    <name evidence="3" type="ORF">LPQ35_04265</name>
</gene>
<organism evidence="3 4">
    <name type="scientific">Geoglobus acetivorans</name>
    <dbReference type="NCBI Taxonomy" id="565033"/>
    <lineage>
        <taxon>Archaea</taxon>
        <taxon>Methanobacteriati</taxon>
        <taxon>Methanobacteriota</taxon>
        <taxon>Archaeoglobi</taxon>
        <taxon>Archaeoglobales</taxon>
        <taxon>Archaeoglobaceae</taxon>
        <taxon>Geoglobus</taxon>
    </lineage>
</organism>
<keyword evidence="1" id="KW-0863">Zinc-finger</keyword>
<name>A0ABZ3H4W8_GEOAI</name>
<evidence type="ECO:0000259" key="2">
    <source>
        <dbReference type="PROSITE" id="PS50966"/>
    </source>
</evidence>
<dbReference type="Proteomes" id="UP001492541">
    <property type="component" value="Chromosome"/>
</dbReference>
<dbReference type="GeneID" id="90448872"/>
<protein>
    <recommendedName>
        <fullName evidence="2">SWIM-type domain-containing protein</fullName>
    </recommendedName>
</protein>
<dbReference type="RefSeq" id="WP_193808005.1">
    <property type="nucleotide sequence ID" value="NZ_CP087714.1"/>
</dbReference>
<feature type="domain" description="SWIM-type" evidence="2">
    <location>
        <begin position="32"/>
        <end position="70"/>
    </location>
</feature>
<evidence type="ECO:0000313" key="4">
    <source>
        <dbReference type="Proteomes" id="UP001492541"/>
    </source>
</evidence>
<proteinExistence type="predicted"/>
<evidence type="ECO:0000313" key="3">
    <source>
        <dbReference type="EMBL" id="XAT64585.1"/>
    </source>
</evidence>